<reference evidence="1" key="2">
    <citation type="submission" date="2022-10" db="EMBL/GenBank/DDBJ databases">
        <authorList>
            <consortium name="ENA_rothamsted_submissions"/>
            <consortium name="culmorum"/>
            <person name="King R."/>
        </authorList>
    </citation>
    <scope>NUCLEOTIDE SEQUENCE</scope>
</reference>
<sequence>MTANDEHSNEQSVSNLKMFTSGMKNNQRCNGQKTSPLVDQIFSAKSCNADFVVKNRLGGRCTYNNGKQSDGTYFKDPVLLSNTMFNSNSSYTKVKTEPEDDFESQITAHSIIDIGEIRVKPEIPSSVLKSRSYGGSIRATRNEVLQRISADADIHNHYQKHWFSASLEVSVIHFQINDNFYNKQ</sequence>
<dbReference type="EMBL" id="OU896710">
    <property type="protein sequence ID" value="CAG9820370.1"/>
    <property type="molecule type" value="Genomic_DNA"/>
</dbReference>
<evidence type="ECO:0000313" key="2">
    <source>
        <dbReference type="Proteomes" id="UP001153737"/>
    </source>
</evidence>
<dbReference type="Proteomes" id="UP001153737">
    <property type="component" value="Chromosome 4"/>
</dbReference>
<gene>
    <name evidence="1" type="ORF">PHAECO_LOCUS8374</name>
</gene>
<keyword evidence="2" id="KW-1185">Reference proteome</keyword>
<protein>
    <submittedName>
        <fullName evidence="1">Uncharacterized protein</fullName>
    </submittedName>
</protein>
<accession>A0A9N9X3G9</accession>
<name>A0A9N9X3G9_PHACE</name>
<organism evidence="1 2">
    <name type="scientific">Phaedon cochleariae</name>
    <name type="common">Mustard beetle</name>
    <dbReference type="NCBI Taxonomy" id="80249"/>
    <lineage>
        <taxon>Eukaryota</taxon>
        <taxon>Metazoa</taxon>
        <taxon>Ecdysozoa</taxon>
        <taxon>Arthropoda</taxon>
        <taxon>Hexapoda</taxon>
        <taxon>Insecta</taxon>
        <taxon>Pterygota</taxon>
        <taxon>Neoptera</taxon>
        <taxon>Endopterygota</taxon>
        <taxon>Coleoptera</taxon>
        <taxon>Polyphaga</taxon>
        <taxon>Cucujiformia</taxon>
        <taxon>Chrysomeloidea</taxon>
        <taxon>Chrysomelidae</taxon>
        <taxon>Chrysomelinae</taxon>
        <taxon>Chrysomelini</taxon>
        <taxon>Phaedon</taxon>
    </lineage>
</organism>
<evidence type="ECO:0000313" key="1">
    <source>
        <dbReference type="EMBL" id="CAG9820370.1"/>
    </source>
</evidence>
<reference evidence="1" key="1">
    <citation type="submission" date="2022-01" db="EMBL/GenBank/DDBJ databases">
        <authorList>
            <person name="King R."/>
        </authorList>
    </citation>
    <scope>NUCLEOTIDE SEQUENCE</scope>
</reference>
<dbReference type="AlphaFoldDB" id="A0A9N9X3G9"/>
<proteinExistence type="predicted"/>